<evidence type="ECO:0007829" key="6">
    <source>
        <dbReference type="ProteomicsDB" id="A0A0N4SW65"/>
    </source>
</evidence>
<evidence type="ECO:0007829" key="7">
    <source>
        <dbReference type="PubMed" id="21183079"/>
    </source>
</evidence>
<accession>A0A0N4SW65</accession>
<protein>
    <submittedName>
        <fullName evidence="2">Cytidine monophospho-N-acetylneuraminic acid synthetase</fullName>
    </submittedName>
</protein>
<dbReference type="Pfam" id="PF02348">
    <property type="entry name" value="CTP_transf_3"/>
    <property type="match status" value="1"/>
</dbReference>
<reference evidence="2 4" key="1">
    <citation type="journal article" date="2009" name="PLoS Biol.">
        <title>Lineage-specific biology revealed by a finished genome assembly of the mouse.</title>
        <authorList>
            <consortium name="Mouse Genome Sequencing Consortium"/>
            <person name="Church D.M."/>
            <person name="Goodstadt L."/>
            <person name="Hillier L.W."/>
            <person name="Zody M.C."/>
            <person name="Goldstein S."/>
            <person name="She X."/>
            <person name="Bult C.J."/>
            <person name="Agarwala R."/>
            <person name="Cherry J.L."/>
            <person name="DiCuccio M."/>
            <person name="Hlavina W."/>
            <person name="Kapustin Y."/>
            <person name="Meric P."/>
            <person name="Maglott D."/>
            <person name="Birtle Z."/>
            <person name="Marques A.C."/>
            <person name="Graves T."/>
            <person name="Zhou S."/>
            <person name="Teague B."/>
            <person name="Potamousis K."/>
            <person name="Churas C."/>
            <person name="Place M."/>
            <person name="Herschleb J."/>
            <person name="Runnheim R."/>
            <person name="Forrest D."/>
            <person name="Amos-Landgraf J."/>
            <person name="Schwartz D.C."/>
            <person name="Cheng Z."/>
            <person name="Lindblad-Toh K."/>
            <person name="Eichler E.E."/>
            <person name="Ponting C.P."/>
        </authorList>
    </citation>
    <scope>NUCLEOTIDE SEQUENCE [LARGE SCALE GENOMIC DNA]</scope>
    <source>
        <strain evidence="2 4">C57BL/6J</strain>
    </source>
</reference>
<reference evidence="2" key="5">
    <citation type="submission" date="2025-05" db="UniProtKB">
        <authorList>
            <consortium name="Ensembl"/>
        </authorList>
    </citation>
    <scope>IDENTIFICATION</scope>
    <source>
        <strain evidence="2">C57BL/6J</strain>
    </source>
</reference>
<feature type="region of interest" description="Disordered" evidence="1">
    <location>
        <begin position="1"/>
        <end position="40"/>
    </location>
</feature>
<dbReference type="Gene3D" id="3.90.550.10">
    <property type="entry name" value="Spore Coat Polysaccharide Biosynthesis Protein SpsA, Chain A"/>
    <property type="match status" value="1"/>
</dbReference>
<dbReference type="MGI" id="MGI:1337124">
    <property type="gene designation" value="Cmas"/>
</dbReference>
<organism evidence="2 4">
    <name type="scientific">Mus musculus</name>
    <name type="common">Mouse</name>
    <dbReference type="NCBI Taxonomy" id="10090"/>
    <lineage>
        <taxon>Eukaryota</taxon>
        <taxon>Metazoa</taxon>
        <taxon>Chordata</taxon>
        <taxon>Craniata</taxon>
        <taxon>Vertebrata</taxon>
        <taxon>Euteleostomi</taxon>
        <taxon>Mammalia</taxon>
        <taxon>Eutheria</taxon>
        <taxon>Euarchontoglires</taxon>
        <taxon>Glires</taxon>
        <taxon>Rodentia</taxon>
        <taxon>Myomorpha</taxon>
        <taxon>Muroidea</taxon>
        <taxon>Muridae</taxon>
        <taxon>Murinae</taxon>
        <taxon>Mus</taxon>
        <taxon>Mus</taxon>
    </lineage>
</organism>
<dbReference type="MINT" id="A0A0N4SW65"/>
<keyword evidence="4" id="KW-1185">Reference proteome</keyword>
<dbReference type="Ensembl" id="ENSMUST00000144920.4">
    <property type="protein sequence ID" value="ENSMUSP00000145392.2"/>
    <property type="gene ID" value="ENSMUSG00000030282.15"/>
</dbReference>
<evidence type="ECO:0000256" key="1">
    <source>
        <dbReference type="SAM" id="MobiDB-lite"/>
    </source>
</evidence>
<dbReference type="Proteomes" id="UP000000589">
    <property type="component" value="Chromosome 6"/>
</dbReference>
<reference evidence="7" key="2">
    <citation type="journal article" date="2010" name="Cell">
        <title>A tissue-specific atlas of mouse protein phosphorylation and expression.</title>
        <authorList>
            <person name="Huttlin E.L."/>
            <person name="Jedrychowski M.P."/>
            <person name="Elias J.E."/>
            <person name="Goswami T."/>
            <person name="Rad R."/>
            <person name="Beausoleil S.A."/>
            <person name="Villen J."/>
            <person name="Haas W."/>
            <person name="Sowa M.E."/>
            <person name="Gygi S.P."/>
        </authorList>
    </citation>
    <scope>IDENTIFICATION BY MASS SPECTROMETRY [LARGE SCALE ANALYSIS]</scope>
</reference>
<feature type="compositionally biased region" description="Basic residues" evidence="1">
    <location>
        <begin position="18"/>
        <end position="29"/>
    </location>
</feature>
<evidence type="ECO:0007829" key="5">
    <source>
        <dbReference type="PeptideAtlas" id="A0A0N4SW65"/>
    </source>
</evidence>
<dbReference type="IntAct" id="A0A0N4SW65">
    <property type="interactions" value="1"/>
</dbReference>
<reference evidence="8" key="4">
    <citation type="journal article" date="2014" name="Mol. Cell. Proteomics">
        <title>Immunoaffinity enrichment and mass spectrometry analysis of protein methylation.</title>
        <authorList>
            <person name="Guo A."/>
            <person name="Gu H."/>
            <person name="Zhou J."/>
            <person name="Mulhern D."/>
            <person name="Wang Y."/>
            <person name="Lee K.A."/>
            <person name="Yang V."/>
            <person name="Aguiar M."/>
            <person name="Kornhauser J."/>
            <person name="Jia X."/>
            <person name="Ren J."/>
            <person name="Beausoleil S.A."/>
            <person name="Silva J.C."/>
            <person name="Vemulapalli V."/>
            <person name="Bedford M.T."/>
            <person name="Comb M.J."/>
        </authorList>
    </citation>
    <scope>IDENTIFICATION BY MASS SPECTROMETRY [LARGE SCALE ANALYSIS]</scope>
</reference>
<dbReference type="AGR" id="MGI:1337124"/>
<dbReference type="InterPro" id="IPR003329">
    <property type="entry name" value="Cytidylyl_trans"/>
</dbReference>
<dbReference type="Bgee" id="ENSMUSG00000030282">
    <property type="expression patterns" value="Expressed in fetal liver hematopoietic progenitor cell and 270 other cell types or tissues"/>
</dbReference>
<dbReference type="PANTHER" id="PTHR21485:SF3">
    <property type="entry name" value="N-ACYLNEURAMINATE CYTIDYLYLTRANSFERASE"/>
    <property type="match status" value="1"/>
</dbReference>
<proteinExistence type="evidence at protein level"/>
<dbReference type="InterPro" id="IPR050793">
    <property type="entry name" value="CMP-NeuNAc_synthase"/>
</dbReference>
<dbReference type="Ensembl" id="ENSMUST00000133248.8">
    <property type="protein sequence ID" value="ENSMUSP00000144875.2"/>
    <property type="gene ID" value="ENSMUSG00000030282.15"/>
</dbReference>
<evidence type="ECO:0000313" key="4">
    <source>
        <dbReference type="Proteomes" id="UP000000589"/>
    </source>
</evidence>
<keyword evidence="5 6" id="KW-1267">Proteomics identification</keyword>
<dbReference type="SMR" id="A0A0N4SW65"/>
<dbReference type="ProteomicsDB" id="334714"/>
<evidence type="ECO:0000313" key="2">
    <source>
        <dbReference type="Ensembl" id="ENSMUSP00000145392.2"/>
    </source>
</evidence>
<dbReference type="Antibodypedia" id="24116">
    <property type="antibodies" value="111 antibodies from 25 providers"/>
</dbReference>
<dbReference type="PANTHER" id="PTHR21485">
    <property type="entry name" value="HAD SUPERFAMILY MEMBERS CMAS AND KDSC"/>
    <property type="match status" value="1"/>
</dbReference>
<name>A0A0N4SW65_MOUSE</name>
<dbReference type="VEuPathDB" id="HostDB:ENSMUSG00000030282"/>
<dbReference type="AlphaFoldDB" id="A0A0N4SW65"/>
<gene>
    <name evidence="2 3" type="primary">Cmas</name>
</gene>
<sequence>MDALEKGAATSGPAPRGRPSRGRPPKLQRSRGAGRGLEKPPHLAALVLARGGSKGIPLKNIKRLAGVPLIGWVLRAALDAGVFQRG</sequence>
<reference evidence="2" key="3">
    <citation type="journal article" date="2011" name="PLoS Biol.">
        <title>Modernizing reference genome assemblies.</title>
        <authorList>
            <person name="Church D.M."/>
            <person name="Schneider V.A."/>
            <person name="Graves T."/>
            <person name="Auger K."/>
            <person name="Cunningham F."/>
            <person name="Bouk N."/>
            <person name="Chen H.C."/>
            <person name="Agarwala R."/>
            <person name="McLaren W.M."/>
            <person name="Ritchie G.R."/>
            <person name="Albracht D."/>
            <person name="Kremitzki M."/>
            <person name="Rock S."/>
            <person name="Kotkiewicz H."/>
            <person name="Kremitzki C."/>
            <person name="Wollam A."/>
            <person name="Trani L."/>
            <person name="Fulton L."/>
            <person name="Fulton R."/>
            <person name="Matthews L."/>
            <person name="Whitehead S."/>
            <person name="Chow W."/>
            <person name="Torrance J."/>
            <person name="Dunn M."/>
            <person name="Harden G."/>
            <person name="Threadgold G."/>
            <person name="Wood J."/>
            <person name="Collins J."/>
            <person name="Heath P."/>
            <person name="Griffiths G."/>
            <person name="Pelan S."/>
            <person name="Grafham D."/>
            <person name="Eichler E.E."/>
            <person name="Weinstock G."/>
            <person name="Mardis E.R."/>
            <person name="Wilson R.K."/>
            <person name="Howe K."/>
            <person name="Flicek P."/>
            <person name="Hubbard T."/>
        </authorList>
    </citation>
    <scope>NUCLEOTIDE SEQUENCE [LARGE SCALE GENOMIC DNA]</scope>
    <source>
        <strain evidence="2">C57BL/6J</strain>
    </source>
</reference>
<dbReference type="ExpressionAtlas" id="A0A0N4SW65">
    <property type="expression patterns" value="baseline and differential"/>
</dbReference>
<dbReference type="GeneTree" id="ENSGT00390000004237"/>
<evidence type="ECO:0007829" key="8">
    <source>
        <dbReference type="PubMed" id="24129315"/>
    </source>
</evidence>
<dbReference type="InterPro" id="IPR029044">
    <property type="entry name" value="Nucleotide-diphossugar_trans"/>
</dbReference>
<evidence type="ECO:0000313" key="3">
    <source>
        <dbReference type="MGI" id="MGI:1337124"/>
    </source>
</evidence>
<dbReference type="SUPFAM" id="SSF53448">
    <property type="entry name" value="Nucleotide-diphospho-sugar transferases"/>
    <property type="match status" value="1"/>
</dbReference>